<reference evidence="1 2" key="1">
    <citation type="journal article" date="2021" name="bioRxiv">
        <title>Chromosome-scale and haplotype-resolved genome assembly of a tetraploid potato cultivar.</title>
        <authorList>
            <person name="Sun H."/>
            <person name="Jiao W.-B."/>
            <person name="Krause K."/>
            <person name="Campoy J.A."/>
            <person name="Goel M."/>
            <person name="Folz-Donahue K."/>
            <person name="Kukat C."/>
            <person name="Huettel B."/>
            <person name="Schneeberger K."/>
        </authorList>
    </citation>
    <scope>NUCLEOTIDE SEQUENCE [LARGE SCALE GENOMIC DNA]</scope>
    <source>
        <strain evidence="1">SolTubOtavaFocal</strain>
        <tissue evidence="1">Leaves</tissue>
    </source>
</reference>
<accession>A0ABQ7V478</accession>
<dbReference type="EMBL" id="JAIVGD010000015">
    <property type="protein sequence ID" value="KAH0758895.1"/>
    <property type="molecule type" value="Genomic_DNA"/>
</dbReference>
<keyword evidence="2" id="KW-1185">Reference proteome</keyword>
<proteinExistence type="predicted"/>
<sequence length="96" mass="11126">MDAFIKREIIKECLKQFINTTVSCLSDHRTDHPSMILVLWNLEYCLQSQSDPDEPKMVVEQKAIDVYAMHTKLLTVAEKGKESEEHTTLRLLTKGY</sequence>
<gene>
    <name evidence="1" type="ORF">KY290_022388</name>
</gene>
<evidence type="ECO:0000313" key="1">
    <source>
        <dbReference type="EMBL" id="KAH0758895.1"/>
    </source>
</evidence>
<organism evidence="1 2">
    <name type="scientific">Solanum tuberosum</name>
    <name type="common">Potato</name>
    <dbReference type="NCBI Taxonomy" id="4113"/>
    <lineage>
        <taxon>Eukaryota</taxon>
        <taxon>Viridiplantae</taxon>
        <taxon>Streptophyta</taxon>
        <taxon>Embryophyta</taxon>
        <taxon>Tracheophyta</taxon>
        <taxon>Spermatophyta</taxon>
        <taxon>Magnoliopsida</taxon>
        <taxon>eudicotyledons</taxon>
        <taxon>Gunneridae</taxon>
        <taxon>Pentapetalae</taxon>
        <taxon>asterids</taxon>
        <taxon>lamiids</taxon>
        <taxon>Solanales</taxon>
        <taxon>Solanaceae</taxon>
        <taxon>Solanoideae</taxon>
        <taxon>Solaneae</taxon>
        <taxon>Solanum</taxon>
    </lineage>
</organism>
<name>A0ABQ7V478_SOLTU</name>
<dbReference type="Proteomes" id="UP000826656">
    <property type="component" value="Unassembled WGS sequence"/>
</dbReference>
<comment type="caution">
    <text evidence="1">The sequence shown here is derived from an EMBL/GenBank/DDBJ whole genome shotgun (WGS) entry which is preliminary data.</text>
</comment>
<evidence type="ECO:0000313" key="2">
    <source>
        <dbReference type="Proteomes" id="UP000826656"/>
    </source>
</evidence>
<protein>
    <submittedName>
        <fullName evidence="1">Uncharacterized protein</fullName>
    </submittedName>
</protein>